<evidence type="ECO:0000313" key="1">
    <source>
        <dbReference type="Proteomes" id="UP000035642"/>
    </source>
</evidence>
<evidence type="ECO:0000313" key="2">
    <source>
        <dbReference type="WBParaSite" id="ACAC_0001345301-mRNA-1"/>
    </source>
</evidence>
<protein>
    <submittedName>
        <fullName evidence="2">Pentatricopeptide repeat-containing protein</fullName>
    </submittedName>
</protein>
<dbReference type="WBParaSite" id="ACAC_0001345301-mRNA-1">
    <property type="protein sequence ID" value="ACAC_0001345301-mRNA-1"/>
    <property type="gene ID" value="ACAC_0001345301"/>
</dbReference>
<accession>A0A0K0DNW4</accession>
<reference evidence="2" key="2">
    <citation type="submission" date="2017-02" db="UniProtKB">
        <authorList>
            <consortium name="WormBaseParasite"/>
        </authorList>
    </citation>
    <scope>IDENTIFICATION</scope>
</reference>
<reference evidence="1" key="1">
    <citation type="submission" date="2012-09" db="EMBL/GenBank/DDBJ databases">
        <authorList>
            <person name="Martin A.A."/>
        </authorList>
    </citation>
    <scope>NUCLEOTIDE SEQUENCE</scope>
</reference>
<dbReference type="STRING" id="6313.A0A0K0DNW4"/>
<proteinExistence type="predicted"/>
<organism evidence="1 2">
    <name type="scientific">Angiostrongylus cantonensis</name>
    <name type="common">Rat lungworm</name>
    <dbReference type="NCBI Taxonomy" id="6313"/>
    <lineage>
        <taxon>Eukaryota</taxon>
        <taxon>Metazoa</taxon>
        <taxon>Ecdysozoa</taxon>
        <taxon>Nematoda</taxon>
        <taxon>Chromadorea</taxon>
        <taxon>Rhabditida</taxon>
        <taxon>Rhabditina</taxon>
        <taxon>Rhabditomorpha</taxon>
        <taxon>Strongyloidea</taxon>
        <taxon>Metastrongylidae</taxon>
        <taxon>Angiostrongylus</taxon>
    </lineage>
</organism>
<dbReference type="AlphaFoldDB" id="A0A0K0DNW4"/>
<dbReference type="Proteomes" id="UP000035642">
    <property type="component" value="Unassembled WGS sequence"/>
</dbReference>
<keyword evidence="1" id="KW-1185">Reference proteome</keyword>
<sequence>MYGDSMQKTLHEAMRHRRTSLPATSFAFNKMQVATSCIQSHTASNISEARGIVVDMLANRDLPPNVISCLRAVATLLNQHTVSLDVMLRSVEI</sequence>
<name>A0A0K0DNW4_ANGCA</name>